<dbReference type="AlphaFoldDB" id="A0A432VTS4"/>
<feature type="transmembrane region" description="Helical" evidence="1">
    <location>
        <begin position="21"/>
        <end position="49"/>
    </location>
</feature>
<protein>
    <recommendedName>
        <fullName evidence="4">Ion channel DMI1</fullName>
    </recommendedName>
</protein>
<reference evidence="2 3" key="1">
    <citation type="journal article" date="2011" name="Front. Microbiol.">
        <title>Genomic signatures of strain selection and enhancement in Bacillus atrophaeus var. globigii, a historical biowarfare simulant.</title>
        <authorList>
            <person name="Gibbons H.S."/>
            <person name="Broomall S.M."/>
            <person name="McNew L.A."/>
            <person name="Daligault H."/>
            <person name="Chapman C."/>
            <person name="Bruce D."/>
            <person name="Karavis M."/>
            <person name="Krepps M."/>
            <person name="McGregor P.A."/>
            <person name="Hong C."/>
            <person name="Park K.H."/>
            <person name="Akmal A."/>
            <person name="Feldman A."/>
            <person name="Lin J.S."/>
            <person name="Chang W.E."/>
            <person name="Higgs B.W."/>
            <person name="Demirev P."/>
            <person name="Lindquist J."/>
            <person name="Liem A."/>
            <person name="Fochler E."/>
            <person name="Read T.D."/>
            <person name="Tapia R."/>
            <person name="Johnson S."/>
            <person name="Bishop-Lilly K.A."/>
            <person name="Detter C."/>
            <person name="Han C."/>
            <person name="Sozhamannan S."/>
            <person name="Rosenzweig C.N."/>
            <person name="Skowronski E.W."/>
        </authorList>
    </citation>
    <scope>NUCLEOTIDE SEQUENCE [LARGE SCALE GENOMIC DNA]</scope>
    <source>
        <strain evidence="2 3">AK5</strain>
    </source>
</reference>
<keyword evidence="1" id="KW-0812">Transmembrane</keyword>
<comment type="caution">
    <text evidence="2">The sequence shown here is derived from an EMBL/GenBank/DDBJ whole genome shotgun (WGS) entry which is preliminary data.</text>
</comment>
<evidence type="ECO:0000313" key="3">
    <source>
        <dbReference type="Proteomes" id="UP000288212"/>
    </source>
</evidence>
<dbReference type="Proteomes" id="UP000288212">
    <property type="component" value="Unassembled WGS sequence"/>
</dbReference>
<keyword evidence="3" id="KW-1185">Reference proteome</keyword>
<gene>
    <name evidence="2" type="ORF">CWE06_07330</name>
</gene>
<keyword evidence="1" id="KW-0472">Membrane</keyword>
<dbReference type="RefSeq" id="WP_126792665.1">
    <property type="nucleotide sequence ID" value="NZ_PIPI01000004.1"/>
</dbReference>
<name>A0A432VTS4_9GAMM</name>
<dbReference type="InterPro" id="IPR044849">
    <property type="entry name" value="CASTOR/POLLUX/SYM8-like"/>
</dbReference>
<dbReference type="PANTHER" id="PTHR31563:SF10">
    <property type="entry name" value="ION CHANNEL POLLUX-RELATED"/>
    <property type="match status" value="1"/>
</dbReference>
<dbReference type="PANTHER" id="PTHR31563">
    <property type="entry name" value="ION CHANNEL POLLUX-RELATED"/>
    <property type="match status" value="1"/>
</dbReference>
<evidence type="ECO:0008006" key="4">
    <source>
        <dbReference type="Google" id="ProtNLM"/>
    </source>
</evidence>
<dbReference type="EMBL" id="PIPI01000004">
    <property type="protein sequence ID" value="RUO19840.1"/>
    <property type="molecule type" value="Genomic_DNA"/>
</dbReference>
<proteinExistence type="predicted"/>
<feature type="transmembrane region" description="Helical" evidence="1">
    <location>
        <begin position="82"/>
        <end position="108"/>
    </location>
</feature>
<evidence type="ECO:0000256" key="1">
    <source>
        <dbReference type="SAM" id="Phobius"/>
    </source>
</evidence>
<sequence>MSLRSGTVGRLKYWLERMLGGGALLQLLLAWGVVVAVAVLGGLLVFVFARSDAGIAEELWWSFLRLTDPGYLGDDEGTSRRIISTLLTVAGYVLFMGTLVAIMTQWLFRQMRQFELGQTPVSFRQHTVILGWTSRSIPVVNELIHPEVPATLVNRIAVLADNITEGPSEEVLAQPWSTKQRRRVVLRSGSLLNPDHLQRVAIQQAQTIIVPSRGNFAEQTLSADADAIKVLLSLQARQLTNLPPRVIIELQDAQKIAIARHTYSGPLEVVASDLLIARILMRSTLYPGLSGAVNALLVDADQPQFIPATAANFVGKKWQQVYASALYVTPCGVLREENGEQYSYLAPPADFILKAGDEILYLAGRVRDIQHRNSSATHKPIATPQLLLTPPRPRQSKVLLLGWNNRVPALLEQFIADQRTEFAVTSVSTSSIDERQRKLQQRWGLNADDEMPLQINWREADYTLEAVLKELKLHQYDAVMLFSSDRLGTGEEADARSIVAFMVLDYLLAQGNPDLRPHIMVELHDPSNEAYVDHSHNEVLVSSVVVSHVLAQVAVYPQLHTVYEQLLSSEGARMGIRYAPPALQRSVTIAELREHALAQQAVLLGYQQPDGRTVMNPPLNEQVNVTANTQLIVLQGAQV</sequence>
<organism evidence="2 3">
    <name type="scientific">Aliidiomarina haloalkalitolerans</name>
    <dbReference type="NCBI Taxonomy" id="859059"/>
    <lineage>
        <taxon>Bacteria</taxon>
        <taxon>Pseudomonadati</taxon>
        <taxon>Pseudomonadota</taxon>
        <taxon>Gammaproteobacteria</taxon>
        <taxon>Alteromonadales</taxon>
        <taxon>Idiomarinaceae</taxon>
        <taxon>Aliidiomarina</taxon>
    </lineage>
</organism>
<accession>A0A432VTS4</accession>
<keyword evidence="1" id="KW-1133">Transmembrane helix</keyword>
<dbReference type="OrthoDB" id="305351at2"/>
<evidence type="ECO:0000313" key="2">
    <source>
        <dbReference type="EMBL" id="RUO19840.1"/>
    </source>
</evidence>
<dbReference type="GO" id="GO:0006811">
    <property type="term" value="P:monoatomic ion transport"/>
    <property type="evidence" value="ECO:0007669"/>
    <property type="project" value="InterPro"/>
</dbReference>
<dbReference type="Gene3D" id="3.40.50.720">
    <property type="entry name" value="NAD(P)-binding Rossmann-like Domain"/>
    <property type="match status" value="2"/>
</dbReference>